<evidence type="ECO:0000313" key="2">
    <source>
        <dbReference type="EMBL" id="OPE56407.1"/>
    </source>
</evidence>
<sequence>HQSRGLDAVREQTAPLIRPYEEVTTMPTDSNTQPPDNTAQKAATPAQETLGLDAAPAASIQVPDQSAPPQTRSA</sequence>
<name>A0AB36KIQ6_PSEUB</name>
<dbReference type="AlphaFoldDB" id="A0AB36KIQ6"/>
<feature type="region of interest" description="Disordered" evidence="1">
    <location>
        <begin position="1"/>
        <end position="74"/>
    </location>
</feature>
<dbReference type="EMBL" id="MSDS01000140">
    <property type="protein sequence ID" value="OPE56407.1"/>
    <property type="molecule type" value="Genomic_DNA"/>
</dbReference>
<evidence type="ECO:0000256" key="1">
    <source>
        <dbReference type="SAM" id="MobiDB-lite"/>
    </source>
</evidence>
<evidence type="ECO:0000313" key="3">
    <source>
        <dbReference type="Proteomes" id="UP000189855"/>
    </source>
</evidence>
<comment type="caution">
    <text evidence="2">The sequence shown here is derived from an EMBL/GenBank/DDBJ whole genome shotgun (WGS) entry which is preliminary data.</text>
</comment>
<proteinExistence type="predicted"/>
<feature type="compositionally biased region" description="Polar residues" evidence="1">
    <location>
        <begin position="25"/>
        <end position="41"/>
    </location>
</feature>
<dbReference type="Proteomes" id="UP000189855">
    <property type="component" value="Unassembled WGS sequence"/>
</dbReference>
<reference evidence="2 3" key="1">
    <citation type="journal article" date="2017" name="Mol. Ecol.">
        <title>Adaptation of the pathogen, Pseudomonas syringae, during experimental evolution on a native vs. alternative host plant.</title>
        <authorList>
            <person name="Meaden S."/>
            <person name="Koskella B."/>
        </authorList>
    </citation>
    <scope>NUCLEOTIDE SEQUENCE [LARGE SCALE GENOMIC DNA]</scope>
    <source>
        <strain evidence="2 3">PT23</strain>
    </source>
</reference>
<gene>
    <name evidence="2" type="ORF">BTW15_30170</name>
</gene>
<organism evidence="2 3">
    <name type="scientific">Pseudomonas syringae pv. tomato</name>
    <dbReference type="NCBI Taxonomy" id="323"/>
    <lineage>
        <taxon>Bacteria</taxon>
        <taxon>Pseudomonadati</taxon>
        <taxon>Pseudomonadota</taxon>
        <taxon>Gammaproteobacteria</taxon>
        <taxon>Pseudomonadales</taxon>
        <taxon>Pseudomonadaceae</taxon>
        <taxon>Pseudomonas</taxon>
    </lineage>
</organism>
<protein>
    <submittedName>
        <fullName evidence="2">Uncharacterized protein</fullName>
    </submittedName>
</protein>
<feature type="non-terminal residue" evidence="2">
    <location>
        <position position="74"/>
    </location>
</feature>
<dbReference type="RefSeq" id="WP_139374256.1">
    <property type="nucleotide sequence ID" value="NZ_MSDS01000140.1"/>
</dbReference>
<feature type="non-terminal residue" evidence="2">
    <location>
        <position position="1"/>
    </location>
</feature>
<accession>A0AB36KIQ6</accession>
<feature type="compositionally biased region" description="Polar residues" evidence="1">
    <location>
        <begin position="62"/>
        <end position="74"/>
    </location>
</feature>